<protein>
    <submittedName>
        <fullName evidence="1">Uncharacterized protein</fullName>
    </submittedName>
</protein>
<accession>A0A5C6ARP9</accession>
<proteinExistence type="predicted"/>
<organism evidence="1 2">
    <name type="scientific">Neorhodopirellula pilleata</name>
    <dbReference type="NCBI Taxonomy" id="2714738"/>
    <lineage>
        <taxon>Bacteria</taxon>
        <taxon>Pseudomonadati</taxon>
        <taxon>Planctomycetota</taxon>
        <taxon>Planctomycetia</taxon>
        <taxon>Pirellulales</taxon>
        <taxon>Pirellulaceae</taxon>
        <taxon>Neorhodopirellula</taxon>
    </lineage>
</organism>
<comment type="caution">
    <text evidence="1">The sequence shown here is derived from an EMBL/GenBank/DDBJ whole genome shotgun (WGS) entry which is preliminary data.</text>
</comment>
<dbReference type="Proteomes" id="UP000316213">
    <property type="component" value="Unassembled WGS sequence"/>
</dbReference>
<dbReference type="AlphaFoldDB" id="A0A5C6ARP9"/>
<name>A0A5C6ARP9_9BACT</name>
<evidence type="ECO:0000313" key="1">
    <source>
        <dbReference type="EMBL" id="TWU01632.1"/>
    </source>
</evidence>
<keyword evidence="2" id="KW-1185">Reference proteome</keyword>
<sequence>MISAHPSLRSGFRKTNATGKIATSKLTRRVLMRIKPSTRERWPVKRFVLRAFWFAQGLYPEGIIAISRRFERSEHLRSVICAISRPRMGRRFDISDCRISCYLNAVDTSPKRNPPRPEAGRHGFRANGPSVCPAQSEGLGDLCHLSRTQFGGGRATTFRSPRGWPDESVLRRVKKVVASR</sequence>
<gene>
    <name evidence="1" type="ORF">Pla100_13670</name>
</gene>
<evidence type="ECO:0000313" key="2">
    <source>
        <dbReference type="Proteomes" id="UP000316213"/>
    </source>
</evidence>
<dbReference type="EMBL" id="SJPM01000002">
    <property type="protein sequence ID" value="TWU01632.1"/>
    <property type="molecule type" value="Genomic_DNA"/>
</dbReference>
<reference evidence="1 2" key="1">
    <citation type="submission" date="2019-02" db="EMBL/GenBank/DDBJ databases">
        <title>Deep-cultivation of Planctomycetes and their phenomic and genomic characterization uncovers novel biology.</title>
        <authorList>
            <person name="Wiegand S."/>
            <person name="Jogler M."/>
            <person name="Boedeker C."/>
            <person name="Pinto D."/>
            <person name="Vollmers J."/>
            <person name="Rivas-Marin E."/>
            <person name="Kohn T."/>
            <person name="Peeters S.H."/>
            <person name="Heuer A."/>
            <person name="Rast P."/>
            <person name="Oberbeckmann S."/>
            <person name="Bunk B."/>
            <person name="Jeske O."/>
            <person name="Meyerdierks A."/>
            <person name="Storesund J.E."/>
            <person name="Kallscheuer N."/>
            <person name="Luecker S."/>
            <person name="Lage O.M."/>
            <person name="Pohl T."/>
            <person name="Merkel B.J."/>
            <person name="Hornburger P."/>
            <person name="Mueller R.-W."/>
            <person name="Bruemmer F."/>
            <person name="Labrenz M."/>
            <person name="Spormann A.M."/>
            <person name="Op Den Camp H."/>
            <person name="Overmann J."/>
            <person name="Amann R."/>
            <person name="Jetten M.S.M."/>
            <person name="Mascher T."/>
            <person name="Medema M.H."/>
            <person name="Devos D.P."/>
            <person name="Kaster A.-K."/>
            <person name="Ovreas L."/>
            <person name="Rohde M."/>
            <person name="Galperin M.Y."/>
            <person name="Jogler C."/>
        </authorList>
    </citation>
    <scope>NUCLEOTIDE SEQUENCE [LARGE SCALE GENOMIC DNA]</scope>
    <source>
        <strain evidence="1 2">Pla100</strain>
    </source>
</reference>